<name>A0ABS2QML2_9BACI</name>
<dbReference type="InterPro" id="IPR014916">
    <property type="entry name" value="KapB"/>
</dbReference>
<dbReference type="SMART" id="SM01298">
    <property type="entry name" value="KapB"/>
    <property type="match status" value="1"/>
</dbReference>
<gene>
    <name evidence="1" type="ORF">JOC77_003874</name>
</gene>
<proteinExistence type="predicted"/>
<dbReference type="SUPFAM" id="SSF141251">
    <property type="entry name" value="Kinase-associated protein B-like"/>
    <property type="match status" value="1"/>
</dbReference>
<evidence type="ECO:0000313" key="2">
    <source>
        <dbReference type="Proteomes" id="UP000823486"/>
    </source>
</evidence>
<accession>A0ABS2QML2</accession>
<comment type="caution">
    <text evidence="1">The sequence shown here is derived from an EMBL/GenBank/DDBJ whole genome shotgun (WGS) entry which is preliminary data.</text>
</comment>
<dbReference type="EMBL" id="JAFBFI010000023">
    <property type="protein sequence ID" value="MBM7694413.1"/>
    <property type="molecule type" value="Genomic_DNA"/>
</dbReference>
<protein>
    <submittedName>
        <fullName evidence="1">Kinase-associated protein B</fullName>
    </submittedName>
</protein>
<keyword evidence="1" id="KW-0808">Transferase</keyword>
<evidence type="ECO:0000313" key="1">
    <source>
        <dbReference type="EMBL" id="MBM7694413.1"/>
    </source>
</evidence>
<dbReference type="Proteomes" id="UP000823486">
    <property type="component" value="Unassembled WGS sequence"/>
</dbReference>
<keyword evidence="1" id="KW-0418">Kinase</keyword>
<dbReference type="InterPro" id="IPR038080">
    <property type="entry name" value="KapB_sf"/>
</dbReference>
<dbReference type="GO" id="GO:0016301">
    <property type="term" value="F:kinase activity"/>
    <property type="evidence" value="ECO:0007669"/>
    <property type="project" value="UniProtKB-KW"/>
</dbReference>
<dbReference type="Gene3D" id="2.30.30.430">
    <property type="entry name" value="Kinase associated protein B domain"/>
    <property type="match status" value="1"/>
</dbReference>
<reference evidence="1 2" key="1">
    <citation type="submission" date="2021-01" db="EMBL/GenBank/DDBJ databases">
        <title>Genomic Encyclopedia of Type Strains, Phase IV (KMG-IV): sequencing the most valuable type-strain genomes for metagenomic binning, comparative biology and taxonomic classification.</title>
        <authorList>
            <person name="Goeker M."/>
        </authorList>
    </citation>
    <scope>NUCLEOTIDE SEQUENCE [LARGE SCALE GENOMIC DNA]</scope>
    <source>
        <strain evidence="1 2">DSM 105482</strain>
    </source>
</reference>
<keyword evidence="2" id="KW-1185">Reference proteome</keyword>
<organism evidence="1 2">
    <name type="scientific">Peribacillus deserti</name>
    <dbReference type="NCBI Taxonomy" id="673318"/>
    <lineage>
        <taxon>Bacteria</taxon>
        <taxon>Bacillati</taxon>
        <taxon>Bacillota</taxon>
        <taxon>Bacilli</taxon>
        <taxon>Bacillales</taxon>
        <taxon>Bacillaceae</taxon>
        <taxon>Peribacillus</taxon>
    </lineage>
</organism>
<sequence>MTVGSFKAGDQVTAFYKTGKYIGEITDASRPQSYLVRVLAVEKHPMQGDLHNPKEADVLMFHQRKALAFREQTNVPKNMVKPYSGDIPSYGQSLQEAVARAIQELEGKEDRWSKKSLESLRELEKEYSANQ</sequence>
<dbReference type="Pfam" id="PF08810">
    <property type="entry name" value="KapB"/>
    <property type="match status" value="1"/>
</dbReference>